<evidence type="ECO:0000313" key="2">
    <source>
        <dbReference type="EMBL" id="QYZ70296.1"/>
    </source>
</evidence>
<reference evidence="2" key="1">
    <citation type="submission" date="2021-02" db="EMBL/GenBank/DDBJ databases">
        <title>Rhodobacter shimadae sp. nov., an aerobic anoxygenic phototrophic bacterium isolated from a hot spring.</title>
        <authorList>
            <person name="Muramatsu S."/>
            <person name="Haruta S."/>
            <person name="Hirose S."/>
            <person name="Hanada S."/>
        </authorList>
    </citation>
    <scope>NUCLEOTIDE SEQUENCE</scope>
    <source>
        <strain evidence="2">N10</strain>
    </source>
</reference>
<dbReference type="RefSeq" id="WP_220662512.1">
    <property type="nucleotide sequence ID" value="NZ_CP069370.1"/>
</dbReference>
<dbReference type="KEGG" id="nsm:JO391_01800"/>
<dbReference type="InterPro" id="IPR007899">
    <property type="entry name" value="CHAD_dom"/>
</dbReference>
<dbReference type="PROSITE" id="PS51708">
    <property type="entry name" value="CHAD"/>
    <property type="match status" value="1"/>
</dbReference>
<dbReference type="InterPro" id="IPR038186">
    <property type="entry name" value="CHAD_dom_sf"/>
</dbReference>
<keyword evidence="3" id="KW-1185">Reference proteome</keyword>
<sequence>MSPKTDPFAILPDMTAAGLCATVLDREAHAFAAGLAATMLTDDPEGPHRARVALRRLRSAVWAFRPILRRKVADRLNDRARALFLMLGEIRDADVLLDAFVGPRLERVQLAEAAAGVRARIRHDLRDARALAFAAQLESLVATGEWQGRGRAARKLAEKPATTLARDALDRSWSACAADGPDILTMPDEVLHDLRKRIKRLRYLVDYFGPLWPGLAEAAWADDLRAMQDALGRYCDLKLAAERGVATGDPEEAAEATRTAADIWTGFRLRQPFWRADSAE</sequence>
<proteinExistence type="predicted"/>
<dbReference type="AlphaFoldDB" id="A0A8G0ZWT4"/>
<dbReference type="Gene3D" id="1.40.20.10">
    <property type="entry name" value="CHAD domain"/>
    <property type="match status" value="1"/>
</dbReference>
<dbReference type="PANTHER" id="PTHR39339">
    <property type="entry name" value="SLR1444 PROTEIN"/>
    <property type="match status" value="1"/>
</dbReference>
<dbReference type="SMART" id="SM00880">
    <property type="entry name" value="CHAD"/>
    <property type="match status" value="1"/>
</dbReference>
<evidence type="ECO:0000259" key="1">
    <source>
        <dbReference type="PROSITE" id="PS51708"/>
    </source>
</evidence>
<dbReference type="Proteomes" id="UP000826300">
    <property type="component" value="Chromosome"/>
</dbReference>
<gene>
    <name evidence="2" type="ORF">JO391_01800</name>
</gene>
<dbReference type="PANTHER" id="PTHR39339:SF1">
    <property type="entry name" value="CHAD DOMAIN-CONTAINING PROTEIN"/>
    <property type="match status" value="1"/>
</dbReference>
<protein>
    <submittedName>
        <fullName evidence="2">CHAD domain-containing protein</fullName>
    </submittedName>
</protein>
<dbReference type="Pfam" id="PF05235">
    <property type="entry name" value="CHAD"/>
    <property type="match status" value="1"/>
</dbReference>
<organism evidence="2 3">
    <name type="scientific">Neotabrizicola shimadae</name>
    <dbReference type="NCBI Taxonomy" id="2807096"/>
    <lineage>
        <taxon>Bacteria</taxon>
        <taxon>Pseudomonadati</taxon>
        <taxon>Pseudomonadota</taxon>
        <taxon>Alphaproteobacteria</taxon>
        <taxon>Rhodobacterales</taxon>
        <taxon>Paracoccaceae</taxon>
        <taxon>Neotabrizicola</taxon>
    </lineage>
</organism>
<name>A0A8G0ZWT4_9RHOB</name>
<accession>A0A8G0ZWT4</accession>
<dbReference type="EMBL" id="CP069370">
    <property type="protein sequence ID" value="QYZ70296.1"/>
    <property type="molecule type" value="Genomic_DNA"/>
</dbReference>
<feature type="domain" description="CHAD" evidence="1">
    <location>
        <begin position="12"/>
        <end position="280"/>
    </location>
</feature>
<evidence type="ECO:0000313" key="3">
    <source>
        <dbReference type="Proteomes" id="UP000826300"/>
    </source>
</evidence>